<dbReference type="RefSeq" id="WP_101311816.1">
    <property type="nucleotide sequence ID" value="NZ_MVDE01000064.1"/>
</dbReference>
<dbReference type="PIRSF" id="PIRSF035652">
    <property type="entry name" value="CHP02436"/>
    <property type="match status" value="1"/>
</dbReference>
<dbReference type="AlphaFoldDB" id="A0A2N3HQR6"/>
<dbReference type="InterPro" id="IPR036583">
    <property type="entry name" value="23S_rRNA_IVS_sf"/>
</dbReference>
<evidence type="ECO:0000313" key="1">
    <source>
        <dbReference type="EMBL" id="PKQ60404.1"/>
    </source>
</evidence>
<dbReference type="EMBL" id="MVDE01000064">
    <property type="protein sequence ID" value="PKQ60404.1"/>
    <property type="molecule type" value="Genomic_DNA"/>
</dbReference>
<name>A0A2N3HQR6_9BACT</name>
<dbReference type="Pfam" id="PF05635">
    <property type="entry name" value="23S_rRNA_IVP"/>
    <property type="match status" value="1"/>
</dbReference>
<proteinExistence type="predicted"/>
<organism evidence="1 2">
    <name type="scientific">Labilibaculum manganireducens</name>
    <dbReference type="NCBI Taxonomy" id="1940525"/>
    <lineage>
        <taxon>Bacteria</taxon>
        <taxon>Pseudomonadati</taxon>
        <taxon>Bacteroidota</taxon>
        <taxon>Bacteroidia</taxon>
        <taxon>Marinilabiliales</taxon>
        <taxon>Marinifilaceae</taxon>
        <taxon>Labilibaculum</taxon>
    </lineage>
</organism>
<dbReference type="InterPro" id="IPR012657">
    <property type="entry name" value="23S_rRNA-intervening_sequence"/>
</dbReference>
<dbReference type="PANTHER" id="PTHR38471">
    <property type="entry name" value="FOUR HELIX BUNDLE PROTEIN"/>
    <property type="match status" value="1"/>
</dbReference>
<keyword evidence="2" id="KW-1185">Reference proteome</keyword>
<sequence>MKQNELQARLFNFSVDIIKQVRVFPNSREYQVISYQVLKSATSVGANYEEVQAAVSEADFANKISISLKELRETNYWIRIVNSISEEKNEWLILERESEELMKILGAIRVKMYRKLKR</sequence>
<dbReference type="SUPFAM" id="SSF158446">
    <property type="entry name" value="IVS-encoded protein-like"/>
    <property type="match status" value="1"/>
</dbReference>
<dbReference type="Proteomes" id="UP000233618">
    <property type="component" value="Unassembled WGS sequence"/>
</dbReference>
<reference evidence="1 2" key="1">
    <citation type="journal article" date="2017" name="Front. Microbiol.">
        <title>Labilibaculum manganireducens gen. nov., sp. nov. and Labilibaculum filiforme sp. nov., Novel Bacteroidetes Isolated from Subsurface Sediments of the Baltic Sea.</title>
        <authorList>
            <person name="Vandieken V."/>
            <person name="Marshall I.P."/>
            <person name="Niemann H."/>
            <person name="Engelen B."/>
            <person name="Cypionka H."/>
        </authorList>
    </citation>
    <scope>NUCLEOTIDE SEQUENCE [LARGE SCALE GENOMIC DNA]</scope>
    <source>
        <strain evidence="1 2">59.10-2M</strain>
    </source>
</reference>
<accession>A0A2N3HQR6</accession>
<gene>
    <name evidence="1" type="ORF">BZG01_21015</name>
</gene>
<dbReference type="PANTHER" id="PTHR38471:SF2">
    <property type="entry name" value="FOUR HELIX BUNDLE PROTEIN"/>
    <property type="match status" value="1"/>
</dbReference>
<evidence type="ECO:0000313" key="2">
    <source>
        <dbReference type="Proteomes" id="UP000233618"/>
    </source>
</evidence>
<comment type="caution">
    <text evidence="1">The sequence shown here is derived from an EMBL/GenBank/DDBJ whole genome shotgun (WGS) entry which is preliminary data.</text>
</comment>
<protein>
    <submittedName>
        <fullName evidence="1">Four helix bundle protein</fullName>
    </submittedName>
</protein>
<dbReference type="Gene3D" id="1.20.1440.60">
    <property type="entry name" value="23S rRNA-intervening sequence"/>
    <property type="match status" value="1"/>
</dbReference>
<dbReference type="NCBIfam" id="TIGR02436">
    <property type="entry name" value="four helix bundle protein"/>
    <property type="match status" value="1"/>
</dbReference>